<gene>
    <name evidence="2" type="ORF">UC3_00902</name>
</gene>
<name>R3WF62_9ENTE</name>
<feature type="transmembrane region" description="Helical" evidence="1">
    <location>
        <begin position="109"/>
        <end position="131"/>
    </location>
</feature>
<keyword evidence="1" id="KW-1133">Transmembrane helix</keyword>
<dbReference type="EMBL" id="AJAT01000011">
    <property type="protein sequence ID" value="EOL46097.1"/>
    <property type="molecule type" value="Genomic_DNA"/>
</dbReference>
<evidence type="ECO:0000313" key="2">
    <source>
        <dbReference type="EMBL" id="EOL46097.1"/>
    </source>
</evidence>
<sequence length="223" mass="25074">MKKGDFLWLGIFIGILSLFIIPVSKEFIMEQSAIHPYISGFLTFAILASMGDLLGKRIATGTYIFEAGFLLRTLVWGVIGWMVTLVFTVFMSGAAAAQEAGLLPFPKQIIAQAIFGSSIMNLTFAPMMNTFHRVMDELIEMKYKETERGKISFRRVLGKIDWVTFVTFNWLKVGIFFWIPVHSIVFLLPEEIRVIVAAFSSIALGVILSFAAKNAKLQKEFVE</sequence>
<accession>R3WF62</accession>
<dbReference type="RefSeq" id="WP_010767575.1">
    <property type="nucleotide sequence ID" value="NZ_ASWE01000002.1"/>
</dbReference>
<dbReference type="STRING" id="154621.RV11_GL001177"/>
<reference evidence="2 3" key="1">
    <citation type="submission" date="2013-02" db="EMBL/GenBank/DDBJ databases">
        <title>The Genome Sequence of Enterococcus phoeniculicola BAA-412.</title>
        <authorList>
            <consortium name="The Broad Institute Genome Sequencing Platform"/>
            <consortium name="The Broad Institute Genome Sequencing Center for Infectious Disease"/>
            <person name="Earl A.M."/>
            <person name="Gilmore M.S."/>
            <person name="Lebreton F."/>
            <person name="Walker B."/>
            <person name="Young S.K."/>
            <person name="Zeng Q."/>
            <person name="Gargeya S."/>
            <person name="Fitzgerald M."/>
            <person name="Haas B."/>
            <person name="Abouelleil A."/>
            <person name="Alvarado L."/>
            <person name="Arachchi H.M."/>
            <person name="Berlin A.M."/>
            <person name="Chapman S.B."/>
            <person name="Dewar J."/>
            <person name="Goldberg J."/>
            <person name="Griggs A."/>
            <person name="Gujja S."/>
            <person name="Hansen M."/>
            <person name="Howarth C."/>
            <person name="Imamovic A."/>
            <person name="Larimer J."/>
            <person name="McCowan C."/>
            <person name="Murphy C."/>
            <person name="Neiman D."/>
            <person name="Pearson M."/>
            <person name="Priest M."/>
            <person name="Roberts A."/>
            <person name="Saif S."/>
            <person name="Shea T."/>
            <person name="Sisk P."/>
            <person name="Sykes S."/>
            <person name="Wortman J."/>
            <person name="Nusbaum C."/>
            <person name="Birren B."/>
        </authorList>
    </citation>
    <scope>NUCLEOTIDE SEQUENCE [LARGE SCALE GENOMIC DNA]</scope>
    <source>
        <strain evidence="2 3">ATCC BAA-412</strain>
    </source>
</reference>
<feature type="transmembrane region" description="Helical" evidence="1">
    <location>
        <begin position="34"/>
        <end position="54"/>
    </location>
</feature>
<comment type="caution">
    <text evidence="2">The sequence shown here is derived from an EMBL/GenBank/DDBJ whole genome shotgun (WGS) entry which is preliminary data.</text>
</comment>
<dbReference type="AlphaFoldDB" id="R3WF62"/>
<feature type="transmembrane region" description="Helical" evidence="1">
    <location>
        <begin position="160"/>
        <end position="180"/>
    </location>
</feature>
<keyword evidence="3" id="KW-1185">Reference proteome</keyword>
<dbReference type="eggNOG" id="ENOG502ZYJS">
    <property type="taxonomic scope" value="Bacteria"/>
</dbReference>
<proteinExistence type="predicted"/>
<dbReference type="Proteomes" id="UP000013785">
    <property type="component" value="Unassembled WGS sequence"/>
</dbReference>
<dbReference type="HOGENOM" id="CLU_107962_0_0_9"/>
<keyword evidence="1" id="KW-0812">Transmembrane</keyword>
<feature type="transmembrane region" description="Helical" evidence="1">
    <location>
        <begin position="192"/>
        <end position="212"/>
    </location>
</feature>
<protein>
    <recommendedName>
        <fullName evidence="4">Mpv17/PMP22 family protein</fullName>
    </recommendedName>
</protein>
<dbReference type="PATRIC" id="fig|1158610.3.peg.881"/>
<evidence type="ECO:0008006" key="4">
    <source>
        <dbReference type="Google" id="ProtNLM"/>
    </source>
</evidence>
<evidence type="ECO:0000313" key="3">
    <source>
        <dbReference type="Proteomes" id="UP000013785"/>
    </source>
</evidence>
<keyword evidence="1" id="KW-0472">Membrane</keyword>
<feature type="transmembrane region" description="Helical" evidence="1">
    <location>
        <begin position="7"/>
        <end position="28"/>
    </location>
</feature>
<organism evidence="2 3">
    <name type="scientific">Enterococcus phoeniculicola ATCC BAA-412</name>
    <dbReference type="NCBI Taxonomy" id="1158610"/>
    <lineage>
        <taxon>Bacteria</taxon>
        <taxon>Bacillati</taxon>
        <taxon>Bacillota</taxon>
        <taxon>Bacilli</taxon>
        <taxon>Lactobacillales</taxon>
        <taxon>Enterococcaceae</taxon>
        <taxon>Enterococcus</taxon>
    </lineage>
</organism>
<feature type="transmembrane region" description="Helical" evidence="1">
    <location>
        <begin position="74"/>
        <end position="97"/>
    </location>
</feature>
<dbReference type="OrthoDB" id="1115879at2"/>
<evidence type="ECO:0000256" key="1">
    <source>
        <dbReference type="SAM" id="Phobius"/>
    </source>
</evidence>